<organism evidence="1 2">
    <name type="scientific">Bibersteinia trehalosi USDA-ARS-USMARC-189</name>
    <dbReference type="NCBI Taxonomy" id="1263831"/>
    <lineage>
        <taxon>Bacteria</taxon>
        <taxon>Pseudomonadati</taxon>
        <taxon>Pseudomonadota</taxon>
        <taxon>Gammaproteobacteria</taxon>
        <taxon>Pasteurellales</taxon>
        <taxon>Pasteurellaceae</taxon>
        <taxon>Bibersteinia</taxon>
    </lineage>
</organism>
<protein>
    <submittedName>
        <fullName evidence="1">Phosphotransferase</fullName>
    </submittedName>
</protein>
<dbReference type="Proteomes" id="UP000019092">
    <property type="component" value="Chromosome"/>
</dbReference>
<proteinExistence type="predicted"/>
<evidence type="ECO:0000313" key="1">
    <source>
        <dbReference type="EMBL" id="AHG83103.1"/>
    </source>
</evidence>
<gene>
    <name evidence="1" type="ORF">F543_2390</name>
</gene>
<name>A0ABN4C1P7_BIBTR</name>
<keyword evidence="2" id="KW-1185">Reference proteome</keyword>
<accession>A0ABN4C1P7</accession>
<reference evidence="1 2" key="1">
    <citation type="submission" date="2013-12" db="EMBL/GenBank/DDBJ databases">
        <title>Annotation of the Bibersteinia trehalosi USDA-ARS-USMARC-189 complete genome.</title>
        <authorList>
            <person name="Harhay G.P."/>
            <person name="McVey S."/>
            <person name="Clawson M.L."/>
            <person name="Bono J."/>
            <person name="Heaton M.P."/>
            <person name="Chitko-Mckown C.G."/>
            <person name="Harhay D.M."/>
            <person name="Smith T.P.L."/>
        </authorList>
    </citation>
    <scope>NUCLEOTIDE SEQUENCE [LARGE SCALE GENOMIC DNA]</scope>
    <source>
        <strain evidence="1 2">USDA-ARS-USMARC-189</strain>
    </source>
</reference>
<sequence length="229" mass="25659">MKISDLELFTINGRKVTILESKSGLGIGGAIIEGIGEVNASVMSYAEGKNVIKNAQNLNDERRAKIKPEYIYDAISFTKPMNAVAVFDYDSSEKLRAFRRAEHEAKVANAKKELEAKELELGARYEGITELRNAISSWDLYREKFQAAMEDEYNDGANMPKRPNSNLEELHNKYPLASIYLKAESYTFSENHHKFSAGKKAMALLDNGGSAEEANAILDNWLPETALWD</sequence>
<dbReference type="RefSeq" id="WP_231495147.1">
    <property type="nucleotide sequence ID" value="NZ_CP006955.1"/>
</dbReference>
<evidence type="ECO:0000313" key="2">
    <source>
        <dbReference type="Proteomes" id="UP000019092"/>
    </source>
</evidence>
<dbReference type="EMBL" id="CP006955">
    <property type="protein sequence ID" value="AHG83103.1"/>
    <property type="molecule type" value="Genomic_DNA"/>
</dbReference>